<feature type="chain" id="PRO_5015068965" description="Phosphatidylglycerol/phosphatidylinositol transfer protein" evidence="2">
    <location>
        <begin position="21"/>
        <end position="158"/>
    </location>
</feature>
<evidence type="ECO:0000256" key="2">
    <source>
        <dbReference type="SAM" id="SignalP"/>
    </source>
</evidence>
<dbReference type="AlphaFoldDB" id="A0A1R1PQG3"/>
<dbReference type="OrthoDB" id="6409159at2759"/>
<dbReference type="SUPFAM" id="SSF81296">
    <property type="entry name" value="E set domains"/>
    <property type="match status" value="1"/>
</dbReference>
<keyword evidence="6" id="KW-1185">Reference proteome</keyword>
<gene>
    <name evidence="5" type="ORF">AX774_g3392</name>
    <name evidence="4" type="ORF">AX774_g7138</name>
</gene>
<dbReference type="Proteomes" id="UP000188320">
    <property type="component" value="Unassembled WGS sequence"/>
</dbReference>
<accession>A0A1R1PQG3</accession>
<evidence type="ECO:0000313" key="4">
    <source>
        <dbReference type="EMBL" id="OMH79456.1"/>
    </source>
</evidence>
<reference evidence="5" key="1">
    <citation type="submission" date="2017-01" db="EMBL/GenBank/DDBJ databases">
        <authorList>
            <person name="Mah S.A."/>
            <person name="Swanson W.J."/>
            <person name="Moy G.W."/>
            <person name="Vacquier V.D."/>
        </authorList>
    </citation>
    <scope>NUCLEOTIDE SEQUENCE [LARGE SCALE GENOMIC DNA]</scope>
    <source>
        <strain evidence="5">COL-18-3</strain>
    </source>
</reference>
<dbReference type="InterPro" id="IPR003172">
    <property type="entry name" value="ML_dom"/>
</dbReference>
<evidence type="ECO:0000313" key="6">
    <source>
        <dbReference type="Proteomes" id="UP000188320"/>
    </source>
</evidence>
<evidence type="ECO:0000259" key="3">
    <source>
        <dbReference type="Pfam" id="PF02221"/>
    </source>
</evidence>
<keyword evidence="2" id="KW-0732">Signal</keyword>
<name>A0A1R1PQG3_ZANCU</name>
<proteinExistence type="predicted"/>
<reference evidence="6" key="2">
    <citation type="submission" date="2017-01" db="EMBL/GenBank/DDBJ databases">
        <authorList>
            <person name="Wang Y."/>
            <person name="White M."/>
            <person name="Kvist S."/>
            <person name="Moncalvo J.-M."/>
        </authorList>
    </citation>
    <scope>NUCLEOTIDE SEQUENCE [LARGE SCALE GENOMIC DNA]</scope>
    <source>
        <strain evidence="6">COL-18-3</strain>
    </source>
</reference>
<sequence length="158" mass="17961">MRLLFVIFCLLVLSINQALAKIWQEKAKEYLSIVKGASLRSKQRVLADNEIPLNKVVVDLSGENDLMKIEELTLDPEYPQRGRNISVYARAYIKERIEKATARVVVKYGIIRLVNSDYDLCELLAENTEERCPLEPGLHEINVVAYVPAYVPPVSRSS</sequence>
<protein>
    <recommendedName>
        <fullName evidence="1">Phosphatidylglycerol/phosphatidylinositol transfer protein</fullName>
    </recommendedName>
</protein>
<dbReference type="EMBL" id="LSSK01001553">
    <property type="protein sequence ID" value="OMH79456.1"/>
    <property type="molecule type" value="Genomic_DNA"/>
</dbReference>
<feature type="domain" description="MD-2-related lipid-recognition" evidence="3">
    <location>
        <begin position="63"/>
        <end position="155"/>
    </location>
</feature>
<dbReference type="InterPro" id="IPR014756">
    <property type="entry name" value="Ig_E-set"/>
</dbReference>
<organism evidence="5 6">
    <name type="scientific">Zancudomyces culisetae</name>
    <name type="common">Gut fungus</name>
    <name type="synonym">Smittium culisetae</name>
    <dbReference type="NCBI Taxonomy" id="1213189"/>
    <lineage>
        <taxon>Eukaryota</taxon>
        <taxon>Fungi</taxon>
        <taxon>Fungi incertae sedis</taxon>
        <taxon>Zoopagomycota</taxon>
        <taxon>Kickxellomycotina</taxon>
        <taxon>Harpellomycetes</taxon>
        <taxon>Harpellales</taxon>
        <taxon>Legeriomycetaceae</taxon>
        <taxon>Zancudomyces</taxon>
    </lineage>
</organism>
<evidence type="ECO:0000313" key="5">
    <source>
        <dbReference type="EMBL" id="OMH83112.1"/>
    </source>
</evidence>
<comment type="caution">
    <text evidence="5">The sequence shown here is derived from an EMBL/GenBank/DDBJ whole genome shotgun (WGS) entry which is preliminary data.</text>
</comment>
<evidence type="ECO:0000256" key="1">
    <source>
        <dbReference type="ARBA" id="ARBA00016056"/>
    </source>
</evidence>
<feature type="signal peptide" evidence="2">
    <location>
        <begin position="1"/>
        <end position="20"/>
    </location>
</feature>
<dbReference type="Pfam" id="PF02221">
    <property type="entry name" value="E1_DerP2_DerF2"/>
    <property type="match status" value="1"/>
</dbReference>
<dbReference type="EMBL" id="LSSK01000513">
    <property type="protein sequence ID" value="OMH83112.1"/>
    <property type="molecule type" value="Genomic_DNA"/>
</dbReference>